<dbReference type="Gene3D" id="6.10.250.1630">
    <property type="match status" value="1"/>
</dbReference>
<protein>
    <submittedName>
        <fullName evidence="2">Uncharacterized protein</fullName>
    </submittedName>
</protein>
<sequence length="82" mass="9350">YSVPTQPYQRSLREARNHKLPTNIDTEVFSSLPSNIQGEIMAHLMMGTSDKPGGQDIINTIPEHPRNKEHNKNIKQKNQNTL</sequence>
<accession>A0A0B7C136</accession>
<feature type="compositionally biased region" description="Basic and acidic residues" evidence="1">
    <location>
        <begin position="63"/>
        <end position="72"/>
    </location>
</feature>
<gene>
    <name evidence="2" type="primary">ORF218457</name>
</gene>
<organism evidence="2">
    <name type="scientific">Arion vulgaris</name>
    <dbReference type="NCBI Taxonomy" id="1028688"/>
    <lineage>
        <taxon>Eukaryota</taxon>
        <taxon>Metazoa</taxon>
        <taxon>Spiralia</taxon>
        <taxon>Lophotrochozoa</taxon>
        <taxon>Mollusca</taxon>
        <taxon>Gastropoda</taxon>
        <taxon>Heterobranchia</taxon>
        <taxon>Euthyneura</taxon>
        <taxon>Panpulmonata</taxon>
        <taxon>Eupulmonata</taxon>
        <taxon>Stylommatophora</taxon>
        <taxon>Helicina</taxon>
        <taxon>Arionoidea</taxon>
        <taxon>Arionidae</taxon>
        <taxon>Arion</taxon>
    </lineage>
</organism>
<name>A0A0B7C136_9EUPU</name>
<feature type="region of interest" description="Disordered" evidence="1">
    <location>
        <begin position="47"/>
        <end position="82"/>
    </location>
</feature>
<dbReference type="AlphaFoldDB" id="A0A0B7C136"/>
<proteinExistence type="predicted"/>
<feature type="non-terminal residue" evidence="2">
    <location>
        <position position="1"/>
    </location>
</feature>
<dbReference type="EMBL" id="HACG01051470">
    <property type="protein sequence ID" value="CEK98341.1"/>
    <property type="molecule type" value="Transcribed_RNA"/>
</dbReference>
<evidence type="ECO:0000313" key="2">
    <source>
        <dbReference type="EMBL" id="CEK98341.1"/>
    </source>
</evidence>
<feature type="non-terminal residue" evidence="2">
    <location>
        <position position="82"/>
    </location>
</feature>
<evidence type="ECO:0000256" key="1">
    <source>
        <dbReference type="SAM" id="MobiDB-lite"/>
    </source>
</evidence>
<reference evidence="2" key="1">
    <citation type="submission" date="2014-12" db="EMBL/GenBank/DDBJ databases">
        <title>Insight into the proteome of Arion vulgaris.</title>
        <authorList>
            <person name="Aradska J."/>
            <person name="Bulat T."/>
            <person name="Smidak R."/>
            <person name="Sarate P."/>
            <person name="Gangsoo J."/>
            <person name="Sialana F."/>
            <person name="Bilban M."/>
            <person name="Lubec G."/>
        </authorList>
    </citation>
    <scope>NUCLEOTIDE SEQUENCE</scope>
    <source>
        <tissue evidence="2">Skin</tissue>
    </source>
</reference>